<dbReference type="EMBL" id="JAUEPR010000068">
    <property type="protein sequence ID" value="KAK0468698.1"/>
    <property type="molecule type" value="Genomic_DNA"/>
</dbReference>
<organism evidence="2 3">
    <name type="scientific">Armillaria novae-zelandiae</name>
    <dbReference type="NCBI Taxonomy" id="153914"/>
    <lineage>
        <taxon>Eukaryota</taxon>
        <taxon>Fungi</taxon>
        <taxon>Dikarya</taxon>
        <taxon>Basidiomycota</taxon>
        <taxon>Agaricomycotina</taxon>
        <taxon>Agaricomycetes</taxon>
        <taxon>Agaricomycetidae</taxon>
        <taxon>Agaricales</taxon>
        <taxon>Marasmiineae</taxon>
        <taxon>Physalacriaceae</taxon>
        <taxon>Armillaria</taxon>
    </lineage>
</organism>
<reference evidence="2" key="1">
    <citation type="submission" date="2023-06" db="EMBL/GenBank/DDBJ databases">
        <authorList>
            <consortium name="Lawrence Berkeley National Laboratory"/>
            <person name="Ahrendt S."/>
            <person name="Sahu N."/>
            <person name="Indic B."/>
            <person name="Wong-Bajracharya J."/>
            <person name="Merenyi Z."/>
            <person name="Ke H.-M."/>
            <person name="Monk M."/>
            <person name="Kocsube S."/>
            <person name="Drula E."/>
            <person name="Lipzen A."/>
            <person name="Balint B."/>
            <person name="Henrissat B."/>
            <person name="Andreopoulos B."/>
            <person name="Martin F.M."/>
            <person name="Harder C.B."/>
            <person name="Rigling D."/>
            <person name="Ford K.L."/>
            <person name="Foster G.D."/>
            <person name="Pangilinan J."/>
            <person name="Papanicolaou A."/>
            <person name="Barry K."/>
            <person name="LaButti K."/>
            <person name="Viragh M."/>
            <person name="Koriabine M."/>
            <person name="Yan M."/>
            <person name="Riley R."/>
            <person name="Champramary S."/>
            <person name="Plett K.L."/>
            <person name="Tsai I.J."/>
            <person name="Slot J."/>
            <person name="Sipos G."/>
            <person name="Plett J."/>
            <person name="Nagy L.G."/>
            <person name="Grigoriev I.V."/>
        </authorList>
    </citation>
    <scope>NUCLEOTIDE SEQUENCE</scope>
    <source>
        <strain evidence="2">ICMP 16352</strain>
    </source>
</reference>
<proteinExistence type="predicted"/>
<comment type="caution">
    <text evidence="2">The sequence shown here is derived from an EMBL/GenBank/DDBJ whole genome shotgun (WGS) entry which is preliminary data.</text>
</comment>
<feature type="compositionally biased region" description="Acidic residues" evidence="1">
    <location>
        <begin position="90"/>
        <end position="103"/>
    </location>
</feature>
<feature type="region of interest" description="Disordered" evidence="1">
    <location>
        <begin position="76"/>
        <end position="116"/>
    </location>
</feature>
<sequence>MLNETYPYIPSRQVDTMEPMTYPGDTSNRQFFSLSDLDFMNLSTRQQVNDDNTTVPPAFALFSHHGGGFLSHLRSVSDGSSSHCPSGREFDEEESEIDEDDGSEVNGEAGDSETSEYSHFLEGLSDGSRINILPQALSIIHEVDDEDFTGAFADREESTYTLFEELGNEGSEIDMSNCAELDEVSSEQFLDLDDHTDFLMDRHSIPLHASAVLPHNIYGKSGSEIFKLCDDGLFARDTNPGESNSGHSLSQTSNSHQVPSMHHRPSSHLQKTSHANRDRFRHSTYAATPQEDVEDFASAINARRTGEYQHEAPTTVEIQILHLTPAQERKTLLVIFLDKFHTYVTTLDVSIASEARIQAYEHTLDLLHGPQPEQGLVLDTSNQNIATPWNMRSKELLLDGFLESGGSSLPNVAISVAATRLKVA</sequence>
<gene>
    <name evidence="2" type="ORF">IW261DRAFT_1573551</name>
</gene>
<dbReference type="Proteomes" id="UP001175227">
    <property type="component" value="Unassembled WGS sequence"/>
</dbReference>
<keyword evidence="3" id="KW-1185">Reference proteome</keyword>
<evidence type="ECO:0000313" key="2">
    <source>
        <dbReference type="EMBL" id="KAK0468698.1"/>
    </source>
</evidence>
<feature type="compositionally biased region" description="Polar residues" evidence="1">
    <location>
        <begin position="240"/>
        <end position="258"/>
    </location>
</feature>
<protein>
    <submittedName>
        <fullName evidence="2">Uncharacterized protein</fullName>
    </submittedName>
</protein>
<feature type="region of interest" description="Disordered" evidence="1">
    <location>
        <begin position="237"/>
        <end position="276"/>
    </location>
</feature>
<dbReference type="AlphaFoldDB" id="A0AA39NNK9"/>
<accession>A0AA39NNK9</accession>
<evidence type="ECO:0000256" key="1">
    <source>
        <dbReference type="SAM" id="MobiDB-lite"/>
    </source>
</evidence>
<evidence type="ECO:0000313" key="3">
    <source>
        <dbReference type="Proteomes" id="UP001175227"/>
    </source>
</evidence>
<name>A0AA39NNK9_9AGAR</name>